<dbReference type="InterPro" id="IPR001878">
    <property type="entry name" value="Znf_CCHC"/>
</dbReference>
<feature type="region of interest" description="Disordered" evidence="2">
    <location>
        <begin position="337"/>
        <end position="377"/>
    </location>
</feature>
<feature type="domain" description="Integrase catalytic" evidence="5">
    <location>
        <begin position="1206"/>
        <end position="1370"/>
    </location>
</feature>
<dbReference type="GO" id="GO:0008270">
    <property type="term" value="F:zinc ion binding"/>
    <property type="evidence" value="ECO:0007669"/>
    <property type="project" value="UniProtKB-KW"/>
</dbReference>
<reference evidence="6 7" key="1">
    <citation type="submission" date="2016-02" db="EMBL/GenBank/DDBJ databases">
        <title>Genome analysis of coral dinoflagellate symbionts highlights evolutionary adaptations to a symbiotic lifestyle.</title>
        <authorList>
            <person name="Aranda M."/>
            <person name="Li Y."/>
            <person name="Liew Y.J."/>
            <person name="Baumgarten S."/>
            <person name="Simakov O."/>
            <person name="Wilson M."/>
            <person name="Piel J."/>
            <person name="Ashoor H."/>
            <person name="Bougouffa S."/>
            <person name="Bajic V.B."/>
            <person name="Ryu T."/>
            <person name="Ravasi T."/>
            <person name="Bayer T."/>
            <person name="Micklem G."/>
            <person name="Kim H."/>
            <person name="Bhak J."/>
            <person name="Lajeunesse T.C."/>
            <person name="Voolstra C.R."/>
        </authorList>
    </citation>
    <scope>NUCLEOTIDE SEQUENCE [LARGE SCALE GENOMIC DNA]</scope>
    <source>
        <strain evidence="6 7">CCMP2467</strain>
    </source>
</reference>
<dbReference type="Gene3D" id="3.30.420.10">
    <property type="entry name" value="Ribonuclease H-like superfamily/Ribonuclease H"/>
    <property type="match status" value="1"/>
</dbReference>
<dbReference type="OrthoDB" id="413361at2759"/>
<feature type="region of interest" description="Disordered" evidence="2">
    <location>
        <begin position="421"/>
        <end position="503"/>
    </location>
</feature>
<dbReference type="Pfam" id="PF07727">
    <property type="entry name" value="RVT_2"/>
    <property type="match status" value="1"/>
</dbReference>
<dbReference type="GO" id="GO:0003676">
    <property type="term" value="F:nucleic acid binding"/>
    <property type="evidence" value="ECO:0007669"/>
    <property type="project" value="InterPro"/>
</dbReference>
<feature type="domain" description="C3H1-type" evidence="3">
    <location>
        <begin position="373"/>
        <end position="400"/>
    </location>
</feature>
<dbReference type="Proteomes" id="UP000186817">
    <property type="component" value="Unassembled WGS sequence"/>
</dbReference>
<feature type="compositionally biased region" description="Polar residues" evidence="2">
    <location>
        <begin position="348"/>
        <end position="357"/>
    </location>
</feature>
<dbReference type="PROSITE" id="PS50103">
    <property type="entry name" value="ZF_C3H1"/>
    <property type="match status" value="1"/>
</dbReference>
<dbReference type="SUPFAM" id="SSF53098">
    <property type="entry name" value="Ribonuclease H-like"/>
    <property type="match status" value="1"/>
</dbReference>
<feature type="domain" description="CCHC-type" evidence="4">
    <location>
        <begin position="410"/>
        <end position="425"/>
    </location>
</feature>
<dbReference type="InterPro" id="IPR000571">
    <property type="entry name" value="Znf_CCCH"/>
</dbReference>
<dbReference type="InterPro" id="IPR001584">
    <property type="entry name" value="Integrase_cat-core"/>
</dbReference>
<sequence>MITIMEGSKGTFQEAQYSEAIQLDNRDVAQNKAARHKGSMGYLMMYVNEILRGGAETASDRRIDPGANPLEALMQGMSQLQAAMAMQMGMAASRAEVIRPGVSGSELPKLPEPDDQAAINVGDWLHGLAGPMRDITDGSSRWWTEVLSSLDAFYGDYVAASTVKKVQLRAEDYATKELRDTKWSRLDKRAASMLLQAVPEGLKSELMANRLSSTISILGRILTIYRPGSAAERQQVLRALESPGGATSPADLVEVLRRWMRWLKRAQDLGLQVPDASILLKGLDTASKQQMDRNGEIVFRSNMLRYSLDLDAAPTLQNVLRYHGHLLAEFEQLSFRGRSKPTGPTLPTVKNVSANGETSTTTTPKAGSTPTPSGTPKPCKFFLSDTGCQRASCRFSHDWQHVPKEDRHDKCKNCGGKGHLRKFCPMKQNNEGGRKGDDSRGSGQPRVKNLAQERKEDAPSPMPETTTSSIPMPSNPPGTSSTTAQGPTTTEGPAPATSTTSNEDLLRSATQILKLMAEQGNVAMPSMKMLKKAVTAMESRMALVDSGATHPLRQATNPEWQGSSEVDVLIAGDGVAKMRQTESGTLLTDPLAGKSQTILPVGGLVSILGYELQWTKKKCVLRGPDGREIPLRTTTGCPEIDETTALELIAKIEEEKLQQLAEKAKVTQNALMRACKVESCEQWQSSMKDYVLKGKFEDGFRALVSMPWLRNVPREDLVKIVMDLPGTEAEAWDLMKDLGFNRRYRKRLVHRDWVVKFYSGRKVEADKIFRPMTTNTTVVLDVDLLRNAQMDVLKQGKGIFMLMMWGAATGRVAGIMSSIPNEKSDDHLVRMMALVETAREGRRAMCELSDVPNDEVAISIWGSSEAEEDSSAKALQRGWMKHWVAESGLQKLYFEQGGLGHPLRRPTYMVTNMDITELRGVRDEREHECLKGSKAMWAPMMMHVLNRGWKRWRLRPGWYPRMVRALKAVDRKAWERHLANDHVPHRPDCLQCIHNATGRPHRRCLHKDCYVMSADTLGPVRVPGPKGERYAIVFTFQYPKQKLCPDDQPIAEEELGGWDLDVKANKGETLKEPELDELPDPLADVDLEEYAPSFADEELEEEETTEVVEMRPARVKEKDKEDWWEFRESAGVLIRHHEVPRKVLFRPTSANGCPLHTAKLDDTRITEVKYVGGGVETEISDWHGPKSGARPLRSEWTGTTRFRISPAEVPEDEAALQHDEEQWEKLVGDLVQPVELETIYMVYPVRAKRGGDAMLAIQEAVLRLKLMGFPVARLHTDRGSEYASRGLGRWLLDHDIYHTRSEALVPQTNGAAERGVRWFKTRAKVLLAEAQVDVKFWTLAMQHAANRRIYDRLGITKPPLLPFGSKVMIRRKIFGNNKKYDLTDRWEEGKYLGISDTIKGGAVVLRSTGALTETLNLRTGVVDPKVLLSTGGGEDEPELPRNDVSIVDLPEPDHRLKGKNSPPRLEKMKATVTPEDEDPPKKVVSGWTMRTMVQRQEQKAKIFYDMGKFDLDSCAEVLGEMELVGTMRNKARGMQTTSMILGAYVHGGMRGVTKSGKRRPQLTKYLNMVLRLRVAEDLGEDGSWTTIGVFKAADIPPHRDLRNQVGSWNYVMEIGGKSRAGLWVANGSEATAVRGGEHWQPLAKEYPDGRVIEGNLVCIGGKAVAFNPKEYHAYVDELPERWIVAAFTPLGAPTLSLSTSAYLSKCAFPLEGTGVQRAMVEGDTTSEGNGTSDDSEVEVNTLEHQMRTLRCALEQEDVDLEGVFPRVLNEQLEWGESLLHEGQQRDLRRVAKVSPGAAADYDVEPILEALSGPLEVVHNVGLHEARRNLPKWKAAILKEVEALVRSGTVRRLSPEQARELKAQGMVVLPGKAVFTAKPPSEQPTEGQEKFRRKCRIVVCGNYLPSDKANVYASGTSADGLRLSVAFTVMKRWRAAATDISNAFTLAPMPGDKLFGMTPPTIVMAAGGAAPGETWIIERVLYGLREAPRWWGVFRNDRFMKAKIQLGEKFLIFESLETEENIWRIMYEGDPELQGILLIYVDDLLILSVTEIIETVYKWLVAEWKCSELQWMDQDEDTDDDLPQAEEAELYEAGIVMFLMVCMLMIQGARADVKEDLPIETSMELYVVVVLGAVFCVVLWEVLKKMTIGIKSWWVSWTKKQRKLERLRERAEAAVREELKKQVRTSPGYDAEETYAARVFDREARKLKGTIQAAETWEELPGIDKVVRKAQSPLATEFGDQGDCTLVRSSKSYPKLEGALRYPAAAYLGQAVVFLYKATWSKVPVLRGQRLRSGYLLSRDGPAKEKRTMRYLSFAANACGYLLSRDGPAKEKRTMRIATVGAAARADCDFGKNALQILTRTETISPPWKEFVPAGASPAVDKALKIKGHKDQQRNRDYDIVQCAVDVTNSASYIVRVILQIRAAGSACADPKWPGRALAVSDCQVGADQKDMVAALTNGPAAGIASTSVP</sequence>
<evidence type="ECO:0000256" key="1">
    <source>
        <dbReference type="PROSITE-ProRule" id="PRU00723"/>
    </source>
</evidence>
<keyword evidence="1" id="KW-0862">Zinc</keyword>
<evidence type="ECO:0000259" key="3">
    <source>
        <dbReference type="PROSITE" id="PS50103"/>
    </source>
</evidence>
<gene>
    <name evidence="6" type="primary">TY4B-J</name>
    <name evidence="6" type="ORF">AK812_SmicGene16634</name>
</gene>
<evidence type="ECO:0000256" key="2">
    <source>
        <dbReference type="SAM" id="MobiDB-lite"/>
    </source>
</evidence>
<feature type="zinc finger region" description="C3H1-type" evidence="1">
    <location>
        <begin position="373"/>
        <end position="400"/>
    </location>
</feature>
<organism evidence="6 7">
    <name type="scientific">Symbiodinium microadriaticum</name>
    <name type="common">Dinoflagellate</name>
    <name type="synonym">Zooxanthella microadriatica</name>
    <dbReference type="NCBI Taxonomy" id="2951"/>
    <lineage>
        <taxon>Eukaryota</taxon>
        <taxon>Sar</taxon>
        <taxon>Alveolata</taxon>
        <taxon>Dinophyceae</taxon>
        <taxon>Suessiales</taxon>
        <taxon>Symbiodiniaceae</taxon>
        <taxon>Symbiodinium</taxon>
    </lineage>
</organism>
<dbReference type="InterPro" id="IPR013103">
    <property type="entry name" value="RVT_2"/>
</dbReference>
<keyword evidence="1" id="KW-0863">Zinc-finger</keyword>
<dbReference type="InterPro" id="IPR012337">
    <property type="entry name" value="RNaseH-like_sf"/>
</dbReference>
<evidence type="ECO:0000259" key="4">
    <source>
        <dbReference type="PROSITE" id="PS50158"/>
    </source>
</evidence>
<keyword evidence="7" id="KW-1185">Reference proteome</keyword>
<feature type="region of interest" description="Disordered" evidence="2">
    <location>
        <begin position="1428"/>
        <end position="1482"/>
    </location>
</feature>
<dbReference type="GO" id="GO:0015074">
    <property type="term" value="P:DNA integration"/>
    <property type="evidence" value="ECO:0007669"/>
    <property type="project" value="InterPro"/>
</dbReference>
<keyword evidence="1" id="KW-0479">Metal-binding</keyword>
<evidence type="ECO:0000259" key="5">
    <source>
        <dbReference type="PROSITE" id="PS50994"/>
    </source>
</evidence>
<feature type="compositionally biased region" description="Low complexity" evidence="2">
    <location>
        <begin position="358"/>
        <end position="377"/>
    </location>
</feature>
<name>A0A1Q9DZS9_SYMMI</name>
<accession>A0A1Q9DZS9</accession>
<dbReference type="PROSITE" id="PS50158">
    <property type="entry name" value="ZF_CCHC"/>
    <property type="match status" value="1"/>
</dbReference>
<evidence type="ECO:0000313" key="6">
    <source>
        <dbReference type="EMBL" id="OLQ00680.1"/>
    </source>
</evidence>
<protein>
    <submittedName>
        <fullName evidence="6">Transposon Ty4-J Gag-Pol polyprotein</fullName>
    </submittedName>
</protein>
<proteinExistence type="predicted"/>
<dbReference type="EMBL" id="LSRX01000320">
    <property type="protein sequence ID" value="OLQ00680.1"/>
    <property type="molecule type" value="Genomic_DNA"/>
</dbReference>
<feature type="compositionally biased region" description="Polar residues" evidence="2">
    <location>
        <begin position="463"/>
        <end position="472"/>
    </location>
</feature>
<comment type="caution">
    <text evidence="6">The sequence shown here is derived from an EMBL/GenBank/DDBJ whole genome shotgun (WGS) entry which is preliminary data.</text>
</comment>
<dbReference type="PROSITE" id="PS50994">
    <property type="entry name" value="INTEGRASE"/>
    <property type="match status" value="1"/>
</dbReference>
<evidence type="ECO:0000313" key="7">
    <source>
        <dbReference type="Proteomes" id="UP000186817"/>
    </source>
</evidence>
<dbReference type="InterPro" id="IPR036397">
    <property type="entry name" value="RNaseH_sf"/>
</dbReference>
<feature type="compositionally biased region" description="Low complexity" evidence="2">
    <location>
        <begin position="477"/>
        <end position="501"/>
    </location>
</feature>